<reference evidence="1" key="1">
    <citation type="submission" date="2019-08" db="EMBL/GenBank/DDBJ databases">
        <authorList>
            <person name="Kucharzyk K."/>
            <person name="Murdoch R.W."/>
            <person name="Higgins S."/>
            <person name="Loffler F."/>
        </authorList>
    </citation>
    <scope>NUCLEOTIDE SEQUENCE</scope>
</reference>
<dbReference type="EMBL" id="VSSQ01060384">
    <property type="protein sequence ID" value="MPN13826.1"/>
    <property type="molecule type" value="Genomic_DNA"/>
</dbReference>
<accession>A0A645FJK0</accession>
<gene>
    <name evidence="1" type="ORF">SDC9_161152</name>
</gene>
<protein>
    <submittedName>
        <fullName evidence="1">Uncharacterized protein</fullName>
    </submittedName>
</protein>
<comment type="caution">
    <text evidence="1">The sequence shown here is derived from an EMBL/GenBank/DDBJ whole genome shotgun (WGS) entry which is preliminary data.</text>
</comment>
<sequence>MTHDIPVHPMNPVPGLNLRNSKYLVNKKQEILGLPSNYIQVYQVVGRFAFSYRFLQFLGQPDNDAYGRFKFMGNVRVKVGLQFCYFHQRFLFLFFHRCVAVINQKNDNQQYNYYDKGDNENSLLVRFGIKHRFQACELFFALRFFIIGKSIEQNGLCFVSVNQVVETVRYNMVLLGKCRPVL</sequence>
<dbReference type="AlphaFoldDB" id="A0A645FJK0"/>
<name>A0A645FJK0_9ZZZZ</name>
<organism evidence="1">
    <name type="scientific">bioreactor metagenome</name>
    <dbReference type="NCBI Taxonomy" id="1076179"/>
    <lineage>
        <taxon>unclassified sequences</taxon>
        <taxon>metagenomes</taxon>
        <taxon>ecological metagenomes</taxon>
    </lineage>
</organism>
<proteinExistence type="predicted"/>
<evidence type="ECO:0000313" key="1">
    <source>
        <dbReference type="EMBL" id="MPN13826.1"/>
    </source>
</evidence>